<organism evidence="1 2">
    <name type="scientific">Chaetomium globosum (strain ATCC 6205 / CBS 148.51 / DSM 1962 / NBRC 6347 / NRRL 1970)</name>
    <name type="common">Soil fungus</name>
    <dbReference type="NCBI Taxonomy" id="306901"/>
    <lineage>
        <taxon>Eukaryota</taxon>
        <taxon>Fungi</taxon>
        <taxon>Dikarya</taxon>
        <taxon>Ascomycota</taxon>
        <taxon>Pezizomycotina</taxon>
        <taxon>Sordariomycetes</taxon>
        <taxon>Sordariomycetidae</taxon>
        <taxon>Sordariales</taxon>
        <taxon>Chaetomiaceae</taxon>
        <taxon>Chaetomium</taxon>
    </lineage>
</organism>
<dbReference type="VEuPathDB" id="FungiDB:CHGG_09480"/>
<accession>Q2GRC4</accession>
<dbReference type="HOGENOM" id="CLU_2885582_0_0_1"/>
<dbReference type="EMBL" id="CH408034">
    <property type="protein sequence ID" value="EAQ85466.1"/>
    <property type="molecule type" value="Genomic_DNA"/>
</dbReference>
<reference evidence="2" key="1">
    <citation type="journal article" date="2015" name="Genome Announc.">
        <title>Draft genome sequence of the cellulolytic fungus Chaetomium globosum.</title>
        <authorList>
            <person name="Cuomo C.A."/>
            <person name="Untereiner W.A."/>
            <person name="Ma L.-J."/>
            <person name="Grabherr M."/>
            <person name="Birren B.W."/>
        </authorList>
    </citation>
    <scope>NUCLEOTIDE SEQUENCE [LARGE SCALE GENOMIC DNA]</scope>
    <source>
        <strain evidence="2">ATCC 6205 / CBS 148.51 / DSM 1962 / NBRC 6347 / NRRL 1970</strain>
    </source>
</reference>
<dbReference type="RefSeq" id="XP_001227407.1">
    <property type="nucleotide sequence ID" value="XM_001227406.1"/>
</dbReference>
<evidence type="ECO:0000313" key="2">
    <source>
        <dbReference type="Proteomes" id="UP000001056"/>
    </source>
</evidence>
<name>Q2GRC4_CHAGB</name>
<dbReference type="InParanoid" id="Q2GRC4"/>
<sequence length="63" mass="6926">MVNNTRFKSGATKVATMGLYTILDVIVRCRPHHEIPDSDADGLSLRADSNSQATVIIIVNKDR</sequence>
<keyword evidence="2" id="KW-1185">Reference proteome</keyword>
<dbReference type="AlphaFoldDB" id="Q2GRC4"/>
<dbReference type="GeneID" id="4395145"/>
<dbReference type="Proteomes" id="UP000001056">
    <property type="component" value="Unassembled WGS sequence"/>
</dbReference>
<evidence type="ECO:0000313" key="1">
    <source>
        <dbReference type="EMBL" id="EAQ85466.1"/>
    </source>
</evidence>
<proteinExistence type="predicted"/>
<protein>
    <submittedName>
        <fullName evidence="1">Uncharacterized protein</fullName>
    </submittedName>
</protein>
<gene>
    <name evidence="1" type="ORF">CHGG_09480</name>
</gene>